<evidence type="ECO:0008006" key="3">
    <source>
        <dbReference type="Google" id="ProtNLM"/>
    </source>
</evidence>
<accession>A0AAW2ELV1</accession>
<organism evidence="1 2">
    <name type="scientific">Cardiocondyla obscurior</name>
    <dbReference type="NCBI Taxonomy" id="286306"/>
    <lineage>
        <taxon>Eukaryota</taxon>
        <taxon>Metazoa</taxon>
        <taxon>Ecdysozoa</taxon>
        <taxon>Arthropoda</taxon>
        <taxon>Hexapoda</taxon>
        <taxon>Insecta</taxon>
        <taxon>Pterygota</taxon>
        <taxon>Neoptera</taxon>
        <taxon>Endopterygota</taxon>
        <taxon>Hymenoptera</taxon>
        <taxon>Apocrita</taxon>
        <taxon>Aculeata</taxon>
        <taxon>Formicoidea</taxon>
        <taxon>Formicidae</taxon>
        <taxon>Myrmicinae</taxon>
        <taxon>Cardiocondyla</taxon>
    </lineage>
</organism>
<sequence>MLLVRNLPLTCVPRCSFALRFPAFSYIPLAIRWRLLCAEISGGGREKAPPSSYFFIVPRKERARYLFTGKSTYCAQHLTSLVTYFQFTSRLTRNDFSLVSNADYRYIPTPFTISLESRTRAHRITRYY</sequence>
<comment type="caution">
    <text evidence="1">The sequence shown here is derived from an EMBL/GenBank/DDBJ whole genome shotgun (WGS) entry which is preliminary data.</text>
</comment>
<dbReference type="EMBL" id="JADYXP020000020">
    <property type="protein sequence ID" value="KAL0104132.1"/>
    <property type="molecule type" value="Genomic_DNA"/>
</dbReference>
<dbReference type="AlphaFoldDB" id="A0AAW2ELV1"/>
<proteinExistence type="predicted"/>
<evidence type="ECO:0000313" key="2">
    <source>
        <dbReference type="Proteomes" id="UP001430953"/>
    </source>
</evidence>
<protein>
    <recommendedName>
        <fullName evidence="3">Secreted protein</fullName>
    </recommendedName>
</protein>
<keyword evidence="2" id="KW-1185">Reference proteome</keyword>
<gene>
    <name evidence="1" type="ORF">PUN28_017088</name>
</gene>
<name>A0AAW2ELV1_9HYME</name>
<dbReference type="Proteomes" id="UP001430953">
    <property type="component" value="Unassembled WGS sequence"/>
</dbReference>
<reference evidence="1 2" key="1">
    <citation type="submission" date="2023-03" db="EMBL/GenBank/DDBJ databases">
        <title>High recombination rates correlate with genetic variation in Cardiocondyla obscurior ants.</title>
        <authorList>
            <person name="Errbii M."/>
        </authorList>
    </citation>
    <scope>NUCLEOTIDE SEQUENCE [LARGE SCALE GENOMIC DNA]</scope>
    <source>
        <strain evidence="1">Alpha-2009</strain>
        <tissue evidence="1">Whole body</tissue>
    </source>
</reference>
<evidence type="ECO:0000313" key="1">
    <source>
        <dbReference type="EMBL" id="KAL0104132.1"/>
    </source>
</evidence>